<gene>
    <name evidence="1" type="ORF">AArcMg_0784</name>
</gene>
<sequence length="132" mass="14775">MTVIQDTGNASAKEIYDTVVGFVEHNTGGAQPPLINEPPVVSSVCRSYPDEHPSRIRSAIAAATSWGDLFRYVREREDQRNQRFLGIDDADVLETKIGEYHERSERTTRYGAICLQIANGRVDHLRGEDDAN</sequence>
<dbReference type="Proteomes" id="UP000258613">
    <property type="component" value="Chromosome"/>
</dbReference>
<dbReference type="AlphaFoldDB" id="A0A346PMR1"/>
<dbReference type="RefSeq" id="WP_117367597.1">
    <property type="nucleotide sequence ID" value="NZ_CP027033.1"/>
</dbReference>
<accession>A0A346PMR1</accession>
<evidence type="ECO:0000313" key="1">
    <source>
        <dbReference type="EMBL" id="AXR80806.1"/>
    </source>
</evidence>
<evidence type="ECO:0000313" key="2">
    <source>
        <dbReference type="Proteomes" id="UP000258613"/>
    </source>
</evidence>
<dbReference type="EMBL" id="CP027033">
    <property type="protein sequence ID" value="AXR80806.1"/>
    <property type="molecule type" value="Genomic_DNA"/>
</dbReference>
<dbReference type="KEGG" id="nag:AArcMg_0784"/>
<name>A0A346PMR1_9EURY</name>
<dbReference type="GeneID" id="37641275"/>
<reference evidence="2" key="1">
    <citation type="submission" date="2018-02" db="EMBL/GenBank/DDBJ databases">
        <title>Phenotypic and genomic properties of facultatively anaerobic sulfur-reducing natronoarchaea from hypersaline soda lakes.</title>
        <authorList>
            <person name="Sorokin D.Y."/>
            <person name="Kublanov I.V."/>
            <person name="Roman P."/>
            <person name="Sinninghe Damste J.S."/>
            <person name="Golyshin P.N."/>
            <person name="Rojo D."/>
            <person name="Ciordia S."/>
            <person name="Mena M.D.C."/>
            <person name="Ferrer M."/>
            <person name="Messina E."/>
            <person name="Smedile F."/>
            <person name="La Spada G."/>
            <person name="La Cono V."/>
            <person name="Yakimov M.M."/>
        </authorList>
    </citation>
    <scope>NUCLEOTIDE SEQUENCE [LARGE SCALE GENOMIC DNA]</scope>
    <source>
        <strain evidence="2">AArc-Mg</strain>
    </source>
</reference>
<protein>
    <submittedName>
        <fullName evidence="1">Uncharacterized protein</fullName>
    </submittedName>
</protein>
<dbReference type="OrthoDB" id="200943at2157"/>
<organism evidence="1 2">
    <name type="scientific">Natrarchaeobaculum sulfurireducens</name>
    <dbReference type="NCBI Taxonomy" id="2044521"/>
    <lineage>
        <taxon>Archaea</taxon>
        <taxon>Methanobacteriati</taxon>
        <taxon>Methanobacteriota</taxon>
        <taxon>Stenosarchaea group</taxon>
        <taxon>Halobacteria</taxon>
        <taxon>Halobacteriales</taxon>
        <taxon>Natrialbaceae</taxon>
        <taxon>Natrarchaeobaculum</taxon>
    </lineage>
</organism>
<keyword evidence="2" id="KW-1185">Reference proteome</keyword>
<proteinExistence type="predicted"/>